<sequence>MVYSPNHSCGLLSNKIGENGFHNVKAVEFKDFVVGVASLVLKGVIQDDEYAVVMNLIK</sequence>
<dbReference type="Proteomes" id="UP000093000">
    <property type="component" value="Unassembled WGS sequence"/>
</dbReference>
<accession>A0A1C7MU33</accession>
<organism evidence="1 2">
    <name type="scientific">Choanephora cucurbitarum</name>
    <dbReference type="NCBI Taxonomy" id="101091"/>
    <lineage>
        <taxon>Eukaryota</taxon>
        <taxon>Fungi</taxon>
        <taxon>Fungi incertae sedis</taxon>
        <taxon>Mucoromycota</taxon>
        <taxon>Mucoromycotina</taxon>
        <taxon>Mucoromycetes</taxon>
        <taxon>Mucorales</taxon>
        <taxon>Mucorineae</taxon>
        <taxon>Choanephoraceae</taxon>
        <taxon>Choanephoroideae</taxon>
        <taxon>Choanephora</taxon>
    </lineage>
</organism>
<dbReference type="AlphaFoldDB" id="A0A1C7MU33"/>
<proteinExistence type="predicted"/>
<keyword evidence="2" id="KW-1185">Reference proteome</keyword>
<comment type="caution">
    <text evidence="1">The sequence shown here is derived from an EMBL/GenBank/DDBJ whole genome shotgun (WGS) entry which is preliminary data.</text>
</comment>
<evidence type="ECO:0000313" key="2">
    <source>
        <dbReference type="Proteomes" id="UP000093000"/>
    </source>
</evidence>
<name>A0A1C7MU33_9FUNG</name>
<protein>
    <submittedName>
        <fullName evidence="1">Uncharacterized protein</fullName>
    </submittedName>
</protein>
<gene>
    <name evidence="1" type="ORF">A0J61_11618</name>
</gene>
<dbReference type="EMBL" id="LUGH01002266">
    <property type="protein sequence ID" value="OBZ80332.1"/>
    <property type="molecule type" value="Genomic_DNA"/>
</dbReference>
<evidence type="ECO:0000313" key="1">
    <source>
        <dbReference type="EMBL" id="OBZ80332.1"/>
    </source>
</evidence>
<dbReference type="InParanoid" id="A0A1C7MU33"/>
<feature type="non-terminal residue" evidence="1">
    <location>
        <position position="58"/>
    </location>
</feature>
<reference evidence="1 2" key="1">
    <citation type="submission" date="2016-03" db="EMBL/GenBank/DDBJ databases">
        <title>Choanephora cucurbitarum.</title>
        <authorList>
            <person name="Min B."/>
            <person name="Park H."/>
            <person name="Park J.-H."/>
            <person name="Shin H.-D."/>
            <person name="Choi I.-G."/>
        </authorList>
    </citation>
    <scope>NUCLEOTIDE SEQUENCE [LARGE SCALE GENOMIC DNA]</scope>
    <source>
        <strain evidence="1 2">KUS-F28377</strain>
    </source>
</reference>